<proteinExistence type="predicted"/>
<dbReference type="Proteomes" id="UP000276133">
    <property type="component" value="Unassembled WGS sequence"/>
</dbReference>
<evidence type="ECO:0000313" key="2">
    <source>
        <dbReference type="Proteomes" id="UP000276133"/>
    </source>
</evidence>
<protein>
    <submittedName>
        <fullName evidence="1">Uncharacterized protein</fullName>
    </submittedName>
</protein>
<gene>
    <name evidence="1" type="ORF">BpHYR1_024473</name>
</gene>
<organism evidence="1 2">
    <name type="scientific">Brachionus plicatilis</name>
    <name type="common">Marine rotifer</name>
    <name type="synonym">Brachionus muelleri</name>
    <dbReference type="NCBI Taxonomy" id="10195"/>
    <lineage>
        <taxon>Eukaryota</taxon>
        <taxon>Metazoa</taxon>
        <taxon>Spiralia</taxon>
        <taxon>Gnathifera</taxon>
        <taxon>Rotifera</taxon>
        <taxon>Eurotatoria</taxon>
        <taxon>Monogononta</taxon>
        <taxon>Pseudotrocha</taxon>
        <taxon>Ploima</taxon>
        <taxon>Brachionidae</taxon>
        <taxon>Brachionus</taxon>
    </lineage>
</organism>
<comment type="caution">
    <text evidence="1">The sequence shown here is derived from an EMBL/GenBank/DDBJ whole genome shotgun (WGS) entry which is preliminary data.</text>
</comment>
<evidence type="ECO:0000313" key="1">
    <source>
        <dbReference type="EMBL" id="RNA07045.1"/>
    </source>
</evidence>
<accession>A0A3M7Q7X4</accession>
<dbReference type="AlphaFoldDB" id="A0A3M7Q7X4"/>
<name>A0A3M7Q7X4_BRAPC</name>
<dbReference type="EMBL" id="REGN01007177">
    <property type="protein sequence ID" value="RNA07045.1"/>
    <property type="molecule type" value="Genomic_DNA"/>
</dbReference>
<sequence length="173" mass="20068">MMQSRFIKLELDLSNKTKFSFFHPKLVKKKTPWSPNLLKKNYVEDDDNAKDEDTRELEGKPISLVSRSTQTNASVFDYDHRRKKFELVVEEPRVYVKSFDMIDKVINTDMPPFVEKLISKPSTNPKKRTKDNILSINKNADISLLNIQYAWSYEKKACYGIGISSNCLINLGI</sequence>
<reference evidence="1 2" key="1">
    <citation type="journal article" date="2018" name="Sci. Rep.">
        <title>Genomic signatures of local adaptation to the degree of environmental predictability in rotifers.</title>
        <authorList>
            <person name="Franch-Gras L."/>
            <person name="Hahn C."/>
            <person name="Garcia-Roger E.M."/>
            <person name="Carmona M.J."/>
            <person name="Serra M."/>
            <person name="Gomez A."/>
        </authorList>
    </citation>
    <scope>NUCLEOTIDE SEQUENCE [LARGE SCALE GENOMIC DNA]</scope>
    <source>
        <strain evidence="1">HYR1</strain>
    </source>
</reference>
<keyword evidence="2" id="KW-1185">Reference proteome</keyword>